<name>A0A6J4QQM9_9BACT</name>
<feature type="compositionally biased region" description="Basic and acidic residues" evidence="1">
    <location>
        <begin position="291"/>
        <end position="311"/>
    </location>
</feature>
<dbReference type="AlphaFoldDB" id="A0A6J4QQM9"/>
<reference evidence="2" key="1">
    <citation type="submission" date="2020-02" db="EMBL/GenBank/DDBJ databases">
        <authorList>
            <person name="Meier V. D."/>
        </authorList>
    </citation>
    <scope>NUCLEOTIDE SEQUENCE</scope>
    <source>
        <strain evidence="2">AVDCRST_MAG64</strain>
    </source>
</reference>
<feature type="compositionally biased region" description="Low complexity" evidence="1">
    <location>
        <begin position="312"/>
        <end position="324"/>
    </location>
</feature>
<feature type="compositionally biased region" description="Basic and acidic residues" evidence="1">
    <location>
        <begin position="325"/>
        <end position="334"/>
    </location>
</feature>
<feature type="compositionally biased region" description="Basic residues" evidence="1">
    <location>
        <begin position="17"/>
        <end position="33"/>
    </location>
</feature>
<feature type="compositionally biased region" description="Basic and acidic residues" evidence="1">
    <location>
        <begin position="165"/>
        <end position="198"/>
    </location>
</feature>
<dbReference type="EC" id="2.1.1.192" evidence="2"/>
<feature type="region of interest" description="Disordered" evidence="1">
    <location>
        <begin position="1"/>
        <end position="414"/>
    </location>
</feature>
<protein>
    <submittedName>
        <fullName evidence="2">23S rRNA (Adenine(2503)-C(2))-methyltransferase @ tRNA (Adenine(37)-C(2))-methyltransferase</fullName>
        <ecNumber evidence="2">2.1.1.192</ecNumber>
    </submittedName>
</protein>
<proteinExistence type="predicted"/>
<gene>
    <name evidence="2" type="ORF">AVDCRST_MAG64-4413</name>
</gene>
<feature type="non-terminal residue" evidence="2">
    <location>
        <position position="414"/>
    </location>
</feature>
<evidence type="ECO:0000256" key="1">
    <source>
        <dbReference type="SAM" id="MobiDB-lite"/>
    </source>
</evidence>
<feature type="compositionally biased region" description="Basic and acidic residues" evidence="1">
    <location>
        <begin position="228"/>
        <end position="241"/>
    </location>
</feature>
<sequence length="414" mass="43434">VPDEPEPIARAGDAAGRARHPRTPRGGRPRTHRRDVPSAAGAEVFRTDAARVRRRGGRVGLATVPGRADPAVGVRQAGRNAGRNDEPIQARPRPARPAGGVRPGDRRPQAGQRGRHPEVALGMGRGWKGRRGRDGDDPRRRPPDGVRQLAGRVPGRLHVLRQRAGRAEGEPVGRPDRRAVVPTERDAQAPGRAGDEHRVHGHGRAAGQLQQRHAGDPHPARPGLLQHRGAEDHDQHGRRPAADAGAGRRGAAAEPGDLAARPERAAPAAADPVGRALRARGHPGRRPVLLRPDRAGGDARVHPAGRRERPPGARAAARPAVPHAAGEREPDPVQRGRGPAVRPAQGPGRADVPGRAAGERGERPRAEEPGPGHRRGLRAAAPQARPAAGAAGAETGTPDRRGAAGTVRGARAQV</sequence>
<keyword evidence="2" id="KW-0489">Methyltransferase</keyword>
<evidence type="ECO:0000313" key="2">
    <source>
        <dbReference type="EMBL" id="CAA9444365.1"/>
    </source>
</evidence>
<feature type="compositionally biased region" description="Low complexity" evidence="1">
    <location>
        <begin position="265"/>
        <end position="276"/>
    </location>
</feature>
<feature type="compositionally biased region" description="Low complexity" evidence="1">
    <location>
        <begin position="242"/>
        <end position="253"/>
    </location>
</feature>
<dbReference type="GO" id="GO:0032259">
    <property type="term" value="P:methylation"/>
    <property type="evidence" value="ECO:0007669"/>
    <property type="project" value="UniProtKB-KW"/>
</dbReference>
<feature type="compositionally biased region" description="Basic and acidic residues" evidence="1">
    <location>
        <begin position="357"/>
        <end position="371"/>
    </location>
</feature>
<dbReference type="EMBL" id="CADCUQ010001035">
    <property type="protein sequence ID" value="CAA9444365.1"/>
    <property type="molecule type" value="Genomic_DNA"/>
</dbReference>
<keyword evidence="2" id="KW-0808">Transferase</keyword>
<feature type="compositionally biased region" description="Low complexity" evidence="1">
    <location>
        <begin position="378"/>
        <end position="393"/>
    </location>
</feature>
<dbReference type="GO" id="GO:0008168">
    <property type="term" value="F:methyltransferase activity"/>
    <property type="evidence" value="ECO:0007669"/>
    <property type="project" value="UniProtKB-KW"/>
</dbReference>
<organism evidence="2">
    <name type="scientific">uncultured Phycisphaerae bacterium</name>
    <dbReference type="NCBI Taxonomy" id="904963"/>
    <lineage>
        <taxon>Bacteria</taxon>
        <taxon>Pseudomonadati</taxon>
        <taxon>Planctomycetota</taxon>
        <taxon>Phycisphaerae</taxon>
        <taxon>environmental samples</taxon>
    </lineage>
</organism>
<feature type="compositionally biased region" description="Low complexity" evidence="1">
    <location>
        <begin position="90"/>
        <end position="100"/>
    </location>
</feature>
<feature type="compositionally biased region" description="Basic and acidic residues" evidence="1">
    <location>
        <begin position="132"/>
        <end position="144"/>
    </location>
</feature>
<accession>A0A6J4QQM9</accession>
<feature type="non-terminal residue" evidence="2">
    <location>
        <position position="1"/>
    </location>
</feature>
<feature type="compositionally biased region" description="Low complexity" evidence="1">
    <location>
        <begin position="403"/>
        <end position="414"/>
    </location>
</feature>